<dbReference type="InterPro" id="IPR021459">
    <property type="entry name" value="GH101-related"/>
</dbReference>
<keyword evidence="2" id="KW-1185">Reference proteome</keyword>
<organism evidence="1 2">
    <name type="scientific">Nocardia mexicana</name>
    <dbReference type="NCBI Taxonomy" id="279262"/>
    <lineage>
        <taxon>Bacteria</taxon>
        <taxon>Bacillati</taxon>
        <taxon>Actinomycetota</taxon>
        <taxon>Actinomycetes</taxon>
        <taxon>Mycobacteriales</taxon>
        <taxon>Nocardiaceae</taxon>
        <taxon>Nocardia</taxon>
    </lineage>
</organism>
<dbReference type="EMBL" id="QQAZ01000003">
    <property type="protein sequence ID" value="RDI53421.1"/>
    <property type="molecule type" value="Genomic_DNA"/>
</dbReference>
<proteinExistence type="predicted"/>
<evidence type="ECO:0000313" key="1">
    <source>
        <dbReference type="EMBL" id="RDI53421.1"/>
    </source>
</evidence>
<evidence type="ECO:0000313" key="2">
    <source>
        <dbReference type="Proteomes" id="UP000255355"/>
    </source>
</evidence>
<dbReference type="Proteomes" id="UP000255355">
    <property type="component" value="Unassembled WGS sequence"/>
</dbReference>
<dbReference type="OrthoDB" id="3222930at2"/>
<comment type="caution">
    <text evidence="1">The sequence shown here is derived from an EMBL/GenBank/DDBJ whole genome shotgun (WGS) entry which is preliminary data.</text>
</comment>
<accession>A0A370H9T5</accession>
<dbReference type="STRING" id="1210089.GCA_001613165_00019"/>
<dbReference type="AlphaFoldDB" id="A0A370H9T5"/>
<gene>
    <name evidence="1" type="ORF">DFR68_103811</name>
</gene>
<sequence>MRRKLLLILAICLVTTVVAGLTMVMSRTERGRSAAPRVDGKHVVIPIAGGAAEIDTATLAVTAAGIELSAGAAVPTATTAQERSAPAAGPAQAAVLGPVSAIHVQDGAATWNYPDRGLTVSAAADRGRLRVDVRSDRDGSLVWPVTGGDPAARTLQLPRGEGLSLPMRDPFWNSAEAALINTALPLTSGLTMPLWSYTLGDRGVSYLVPTDIGSELEVTSEDGRLHARARHDFGPRTGDYTVTFALTDSSPVAAALDYRGWLMEHGQFRSLADKIRTNPSNSLLLGAFHAYVFGDGKSPEAVRQLHDLGVSRMWVGYDSGADPMSAAAIDAAKQAGYLAGPYDSYANAQDPATADNPSSRWPGGVWPDGCVRRADGSAEPGFHDRGCYLSSQALQQNPQLYRDRYDAMTANGADSYFLDVDAAGEFFDDYSPQHPMTPAQDRRNRLDRMRWLAEDRQQVLGSESAGAWTAPVLDFSHGSQTPVSERLWPFMRDKALWGGWAPERAPRTFFQPVDLPADLAEAMFDPAYRIPLLETALHDSIVDVDRWELSYYKLPQQQTMRALTAVLNNTPLNLVLDRATIREHGPEIARLQQFFAPLHQAAGTLPMTGFRWLTDDHLVQRTVFGDGTLTVTANFGQQGYGDLPGGCVDARLAGDAAPRRLCPGR</sequence>
<protein>
    <submittedName>
        <fullName evidence="1">Glycosyl hydrolase family 101</fullName>
    </submittedName>
</protein>
<dbReference type="Pfam" id="PF11308">
    <property type="entry name" value="Glyco_hydro_129"/>
    <property type="match status" value="1"/>
</dbReference>
<reference evidence="1 2" key="1">
    <citation type="submission" date="2018-07" db="EMBL/GenBank/DDBJ databases">
        <title>Genomic Encyclopedia of Type Strains, Phase IV (KMG-IV): sequencing the most valuable type-strain genomes for metagenomic binning, comparative biology and taxonomic classification.</title>
        <authorList>
            <person name="Goeker M."/>
        </authorList>
    </citation>
    <scope>NUCLEOTIDE SEQUENCE [LARGE SCALE GENOMIC DNA]</scope>
    <source>
        <strain evidence="1 2">DSM 44952</strain>
    </source>
</reference>
<keyword evidence="1" id="KW-0378">Hydrolase</keyword>
<dbReference type="GO" id="GO:0016787">
    <property type="term" value="F:hydrolase activity"/>
    <property type="evidence" value="ECO:0007669"/>
    <property type="project" value="UniProtKB-KW"/>
</dbReference>
<name>A0A370H9T5_9NOCA</name>